<reference evidence="2 3" key="1">
    <citation type="submission" date="2019-05" db="EMBL/GenBank/DDBJ databases">
        <title>Genome sequencing of F202Z8.</title>
        <authorList>
            <person name="Kwon Y.M."/>
        </authorList>
    </citation>
    <scope>NUCLEOTIDE SEQUENCE [LARGE SCALE GENOMIC DNA]</scope>
    <source>
        <strain evidence="2 3">F202Z8</strain>
    </source>
</reference>
<keyword evidence="1" id="KW-1133">Transmembrane helix</keyword>
<organism evidence="2 3">
    <name type="scientific">Aggregatimonas sangjinii</name>
    <dbReference type="NCBI Taxonomy" id="2583587"/>
    <lineage>
        <taxon>Bacteria</taxon>
        <taxon>Pseudomonadati</taxon>
        <taxon>Bacteroidota</taxon>
        <taxon>Flavobacteriia</taxon>
        <taxon>Flavobacteriales</taxon>
        <taxon>Flavobacteriaceae</taxon>
        <taxon>Aggregatimonas</taxon>
    </lineage>
</organism>
<dbReference type="AlphaFoldDB" id="A0A5B7SPM5"/>
<gene>
    <name evidence="2" type="ORF">FGM00_04130</name>
</gene>
<keyword evidence="3" id="KW-1185">Reference proteome</keyword>
<protein>
    <submittedName>
        <fullName evidence="2">Uncharacterized protein</fullName>
    </submittedName>
</protein>
<dbReference type="OrthoDB" id="1431014at2"/>
<evidence type="ECO:0000313" key="3">
    <source>
        <dbReference type="Proteomes" id="UP000310017"/>
    </source>
</evidence>
<feature type="transmembrane region" description="Helical" evidence="1">
    <location>
        <begin position="96"/>
        <end position="117"/>
    </location>
</feature>
<dbReference type="RefSeq" id="WP_138851691.1">
    <property type="nucleotide sequence ID" value="NZ_CP040710.1"/>
</dbReference>
<keyword evidence="1" id="KW-0472">Membrane</keyword>
<evidence type="ECO:0000313" key="2">
    <source>
        <dbReference type="EMBL" id="QCW99338.1"/>
    </source>
</evidence>
<accession>A0A5B7SPM5</accession>
<dbReference type="Proteomes" id="UP000310017">
    <property type="component" value="Chromosome"/>
</dbReference>
<evidence type="ECO:0000256" key="1">
    <source>
        <dbReference type="SAM" id="Phobius"/>
    </source>
</evidence>
<dbReference type="KEGG" id="asag:FGM00_04130"/>
<keyword evidence="1" id="KW-0812">Transmembrane</keyword>
<dbReference type="EMBL" id="CP040710">
    <property type="protein sequence ID" value="QCW99338.1"/>
    <property type="molecule type" value="Genomic_DNA"/>
</dbReference>
<proteinExistence type="predicted"/>
<sequence length="227" mass="26633">MYYQVTDYYDPVGQKKIGSQCPDCKQRDCLELFFYQKRIESPFSKKVSKKVTGILFCDHTQTEISPVLWTDEIANYFETEKKKLRLNPTSFKLTKWFYLIISIPLLGIAAFMGYYTWEHQQYIDQTSRIENISVGDKVSTMMSELRNNELVASYNTWLLVKKIESDTVWLQYHRDRSESTNPDFNLDPSSFSGEVIKASLPQIKKRSVMGFDYTNMKFSGYITELKD</sequence>
<name>A0A5B7SPM5_9FLAO</name>